<evidence type="ECO:0000313" key="3">
    <source>
        <dbReference type="Proteomes" id="UP000235388"/>
    </source>
</evidence>
<keyword evidence="3" id="KW-1185">Reference proteome</keyword>
<accession>A0A2N5THY6</accession>
<proteinExistence type="predicted"/>
<reference evidence="2 3" key="1">
    <citation type="submission" date="2017-11" db="EMBL/GenBank/DDBJ databases">
        <title>De novo assembly and phasing of dikaryotic genomes from two isolates of Puccinia coronata f. sp. avenae, the causal agent of oat crown rust.</title>
        <authorList>
            <person name="Miller M.E."/>
            <person name="Zhang Y."/>
            <person name="Omidvar V."/>
            <person name="Sperschneider J."/>
            <person name="Schwessinger B."/>
            <person name="Raley C."/>
            <person name="Palmer J.M."/>
            <person name="Garnica D."/>
            <person name="Upadhyaya N."/>
            <person name="Rathjen J."/>
            <person name="Taylor J.M."/>
            <person name="Park R.F."/>
            <person name="Dodds P.N."/>
            <person name="Hirsch C.D."/>
            <person name="Kianian S.F."/>
            <person name="Figueroa M."/>
        </authorList>
    </citation>
    <scope>NUCLEOTIDE SEQUENCE [LARGE SCALE GENOMIC DNA]</scope>
    <source>
        <strain evidence="2">12NC29</strain>
    </source>
</reference>
<sequence length="276" mass="29777">AAHAPNGRYEASTALRSYSRRHLWRPRLAGPPQRICDVTLARNLSGRVCRLRINAGNRLRKLGATARVDGANPWGAPMSARLAPAPPVRTFPEKTRGARTPAKSAPRQGIPGWGGQSDRGIPDTAPGRALTALDIGAPPEGPGRRPEARTFPKVAPSTLATASHFRRPFCTTVHGRDTLHVCILHLQDIVKPIPFFLRGRGGHPRTKFFFKKSPTQPVQPDVQAEGVDWLPTHARQLPVGASNSGRAGLGGRGQGSPCKRIATVLVPSFQSQKQKS</sequence>
<gene>
    <name evidence="2" type="ORF">PCANC_27676</name>
</gene>
<feature type="region of interest" description="Disordered" evidence="1">
    <location>
        <begin position="77"/>
        <end position="150"/>
    </location>
</feature>
<feature type="region of interest" description="Disordered" evidence="1">
    <location>
        <begin position="238"/>
        <end position="258"/>
    </location>
</feature>
<comment type="caution">
    <text evidence="2">The sequence shown here is derived from an EMBL/GenBank/DDBJ whole genome shotgun (WGS) entry which is preliminary data.</text>
</comment>
<protein>
    <submittedName>
        <fullName evidence="2">Uncharacterized protein</fullName>
    </submittedName>
</protein>
<feature type="non-terminal residue" evidence="2">
    <location>
        <position position="1"/>
    </location>
</feature>
<evidence type="ECO:0000313" key="2">
    <source>
        <dbReference type="EMBL" id="PLW25113.1"/>
    </source>
</evidence>
<organism evidence="2 3">
    <name type="scientific">Puccinia coronata f. sp. avenae</name>
    <dbReference type="NCBI Taxonomy" id="200324"/>
    <lineage>
        <taxon>Eukaryota</taxon>
        <taxon>Fungi</taxon>
        <taxon>Dikarya</taxon>
        <taxon>Basidiomycota</taxon>
        <taxon>Pucciniomycotina</taxon>
        <taxon>Pucciniomycetes</taxon>
        <taxon>Pucciniales</taxon>
        <taxon>Pucciniaceae</taxon>
        <taxon>Puccinia</taxon>
    </lineage>
</organism>
<evidence type="ECO:0000256" key="1">
    <source>
        <dbReference type="SAM" id="MobiDB-lite"/>
    </source>
</evidence>
<name>A0A2N5THY6_9BASI</name>
<dbReference type="Proteomes" id="UP000235388">
    <property type="component" value="Unassembled WGS sequence"/>
</dbReference>
<dbReference type="EMBL" id="PGCJ01000648">
    <property type="protein sequence ID" value="PLW25113.1"/>
    <property type="molecule type" value="Genomic_DNA"/>
</dbReference>
<dbReference type="AlphaFoldDB" id="A0A2N5THY6"/>